<evidence type="ECO:0000313" key="3">
    <source>
        <dbReference type="Proteomes" id="UP000076738"/>
    </source>
</evidence>
<dbReference type="SUPFAM" id="SSF52540">
    <property type="entry name" value="P-loop containing nucleoside triphosphate hydrolases"/>
    <property type="match status" value="1"/>
</dbReference>
<evidence type="ECO:0000259" key="1">
    <source>
        <dbReference type="Pfam" id="PF00004"/>
    </source>
</evidence>
<dbReference type="OrthoDB" id="691197at2759"/>
<organism evidence="2 3">
    <name type="scientific">Calocera viscosa (strain TUFC12733)</name>
    <dbReference type="NCBI Taxonomy" id="1330018"/>
    <lineage>
        <taxon>Eukaryota</taxon>
        <taxon>Fungi</taxon>
        <taxon>Dikarya</taxon>
        <taxon>Basidiomycota</taxon>
        <taxon>Agaricomycotina</taxon>
        <taxon>Dacrymycetes</taxon>
        <taxon>Dacrymycetales</taxon>
        <taxon>Dacrymycetaceae</taxon>
        <taxon>Calocera</taxon>
    </lineage>
</organism>
<evidence type="ECO:0000313" key="2">
    <source>
        <dbReference type="EMBL" id="KZO91500.1"/>
    </source>
</evidence>
<gene>
    <name evidence="2" type="ORF">CALVIDRAFT_558131</name>
</gene>
<keyword evidence="3" id="KW-1185">Reference proteome</keyword>
<reference evidence="2 3" key="1">
    <citation type="journal article" date="2016" name="Mol. Biol. Evol.">
        <title>Comparative Genomics of Early-Diverging Mushroom-Forming Fungi Provides Insights into the Origins of Lignocellulose Decay Capabilities.</title>
        <authorList>
            <person name="Nagy L.G."/>
            <person name="Riley R."/>
            <person name="Tritt A."/>
            <person name="Adam C."/>
            <person name="Daum C."/>
            <person name="Floudas D."/>
            <person name="Sun H."/>
            <person name="Yadav J.S."/>
            <person name="Pangilinan J."/>
            <person name="Larsson K.H."/>
            <person name="Matsuura K."/>
            <person name="Barry K."/>
            <person name="Labutti K."/>
            <person name="Kuo R."/>
            <person name="Ohm R.A."/>
            <person name="Bhattacharya S.S."/>
            <person name="Shirouzu T."/>
            <person name="Yoshinaga Y."/>
            <person name="Martin F.M."/>
            <person name="Grigoriev I.V."/>
            <person name="Hibbett D.S."/>
        </authorList>
    </citation>
    <scope>NUCLEOTIDE SEQUENCE [LARGE SCALE GENOMIC DNA]</scope>
    <source>
        <strain evidence="2 3">TUFC12733</strain>
    </source>
</reference>
<dbReference type="InterPro" id="IPR003959">
    <property type="entry name" value="ATPase_AAA_core"/>
</dbReference>
<dbReference type="AlphaFoldDB" id="A0A167HD75"/>
<dbReference type="STRING" id="1330018.A0A167HD75"/>
<dbReference type="InterPro" id="IPR027417">
    <property type="entry name" value="P-loop_NTPase"/>
</dbReference>
<dbReference type="EMBL" id="KV417322">
    <property type="protein sequence ID" value="KZO91500.1"/>
    <property type="molecule type" value="Genomic_DNA"/>
</dbReference>
<dbReference type="GO" id="GO:0005524">
    <property type="term" value="F:ATP binding"/>
    <property type="evidence" value="ECO:0007669"/>
    <property type="project" value="InterPro"/>
</dbReference>
<sequence length="376" mass="40882">MSASSRSPRKGAMQKLRSAIGKLSDGAKLGRDELLKQGEKVGLQVAGIYESIHKHEKEYSGLVDKLAFLTAQVLDKLPADEAISDSTREAVDALRRTVSEVEVVLTSENKAKAAMIASEHMEELRRKLEEKALHLTLIGTIESIKNTAAAHGKEEENFHMYVVDMPPKPAVFYGRDELVQSIVNILLSEETTCRIPLLGPPGIGKTSVAAAVINNKKIKSKYGKNLYFLRCEALVSAEGICRALGAALGLDHSEGEALFAALSSLACVLIVLDNLETLWDSKDCSKVEDVLSKLAAIPCLSLIVTLRGTHRPAGVYWSDTILDPVGTIPLSVARQVWMGIAKKEDARLDVFAGYYGRRLRAGWSELDGLYGARLVG</sequence>
<dbReference type="Pfam" id="PF00004">
    <property type="entry name" value="AAA"/>
    <property type="match status" value="1"/>
</dbReference>
<name>A0A167HD75_CALVF</name>
<dbReference type="Gene3D" id="3.40.50.300">
    <property type="entry name" value="P-loop containing nucleotide triphosphate hydrolases"/>
    <property type="match status" value="1"/>
</dbReference>
<protein>
    <recommendedName>
        <fullName evidence="1">ATPase AAA-type core domain-containing protein</fullName>
    </recommendedName>
</protein>
<feature type="domain" description="ATPase AAA-type core" evidence="1">
    <location>
        <begin position="197"/>
        <end position="291"/>
    </location>
</feature>
<dbReference type="Proteomes" id="UP000076738">
    <property type="component" value="Unassembled WGS sequence"/>
</dbReference>
<proteinExistence type="predicted"/>
<accession>A0A167HD75</accession>
<dbReference type="GO" id="GO:0016887">
    <property type="term" value="F:ATP hydrolysis activity"/>
    <property type="evidence" value="ECO:0007669"/>
    <property type="project" value="InterPro"/>
</dbReference>